<sequence length="114" mass="13410">MFTTSLNILGLKEGATEDEVEDAYTERKKRYSKDPKKLVKIERAYGNVMKFFEIAWIWRDKNLIRAYFKLGVKPGDPIGKIHDGYAKNLQYYDSKNPSSPFHYSQLMRAYTYVL</sequence>
<keyword evidence="2" id="KW-1185">Reference proteome</keyword>
<dbReference type="Proteomes" id="UP000186940">
    <property type="component" value="Unassembled WGS sequence"/>
</dbReference>
<evidence type="ECO:0008006" key="3">
    <source>
        <dbReference type="Google" id="ProtNLM"/>
    </source>
</evidence>
<dbReference type="EMBL" id="LYOS01000005">
    <property type="protein sequence ID" value="OFV67270.1"/>
    <property type="molecule type" value="Genomic_DNA"/>
</dbReference>
<proteinExistence type="predicted"/>
<reference evidence="1" key="1">
    <citation type="submission" date="2016-05" db="EMBL/GenBank/DDBJ databases">
        <title>Microbial consortia oxidize butane by reversing methanogenesis.</title>
        <authorList>
            <person name="Laso-Perez R."/>
            <person name="Richter M."/>
            <person name="Wegener G."/>
            <person name="Musat F."/>
        </authorList>
    </citation>
    <scope>NUCLEOTIDE SEQUENCE [LARGE SCALE GENOMIC DNA]</scope>
    <source>
        <strain evidence="1">BOX2</strain>
    </source>
</reference>
<name>A0A1F2P7I9_9EURY</name>
<accession>A0A1F2P7I9</accession>
<comment type="caution">
    <text evidence="1">The sequence shown here is derived from an EMBL/GenBank/DDBJ whole genome shotgun (WGS) entry which is preliminary data.</text>
</comment>
<dbReference type="AlphaFoldDB" id="A0A1F2P7I9"/>
<protein>
    <recommendedName>
        <fullName evidence="3">J domain-containing protein</fullName>
    </recommendedName>
</protein>
<evidence type="ECO:0000313" key="2">
    <source>
        <dbReference type="Proteomes" id="UP000186940"/>
    </source>
</evidence>
<organism evidence="1 2">
    <name type="scientific">Candidatus Syntropharchaeum caldarium</name>
    <dbReference type="NCBI Taxonomy" id="1838285"/>
    <lineage>
        <taxon>Archaea</taxon>
        <taxon>Methanobacteriati</taxon>
        <taxon>Methanobacteriota</taxon>
        <taxon>Stenosarchaea group</taxon>
        <taxon>Methanomicrobia</taxon>
        <taxon>Methanosarcinales</taxon>
        <taxon>ANME-2 cluster</taxon>
        <taxon>Candidatus Syntropharchaeum</taxon>
    </lineage>
</organism>
<evidence type="ECO:0000313" key="1">
    <source>
        <dbReference type="EMBL" id="OFV67270.1"/>
    </source>
</evidence>
<gene>
    <name evidence="1" type="ORF">SCAL_001539</name>
</gene>